<evidence type="ECO:0000256" key="2">
    <source>
        <dbReference type="ARBA" id="ARBA00022679"/>
    </source>
</evidence>
<keyword evidence="3" id="KW-0949">S-adenosyl-L-methionine</keyword>
<dbReference type="Gene3D" id="3.40.50.150">
    <property type="entry name" value="Vaccinia Virus protein VP39"/>
    <property type="match status" value="1"/>
</dbReference>
<gene>
    <name evidence="5" type="ORF">PBT88_20785</name>
</gene>
<dbReference type="GO" id="GO:0008168">
    <property type="term" value="F:methyltransferase activity"/>
    <property type="evidence" value="ECO:0007669"/>
    <property type="project" value="UniProtKB-KW"/>
</dbReference>
<dbReference type="RefSeq" id="WP_270077180.1">
    <property type="nucleotide sequence ID" value="NZ_CP115174.1"/>
</dbReference>
<reference evidence="5 6" key="1">
    <citation type="submission" date="2022-12" db="EMBL/GenBank/DDBJ databases">
        <title>Sphingomonas abieness sp. nov., an endophytic bacterium isolated from Abies koreana.</title>
        <authorList>
            <person name="Jiang L."/>
            <person name="Lee J."/>
        </authorList>
    </citation>
    <scope>NUCLEOTIDE SEQUENCE [LARGE SCALE GENOMIC DNA]</scope>
    <source>
        <strain evidence="6">PAMB 00755</strain>
    </source>
</reference>
<proteinExistence type="predicted"/>
<dbReference type="InterPro" id="IPR001737">
    <property type="entry name" value="KsgA/Erm"/>
</dbReference>
<protein>
    <submittedName>
        <fullName evidence="5">Methyltransferase</fullName>
    </submittedName>
</protein>
<dbReference type="EMBL" id="CP115174">
    <property type="protein sequence ID" value="WBO22538.1"/>
    <property type="molecule type" value="Genomic_DNA"/>
</dbReference>
<dbReference type="CDD" id="cd02440">
    <property type="entry name" value="AdoMet_MTases"/>
    <property type="match status" value="1"/>
</dbReference>
<evidence type="ECO:0000256" key="3">
    <source>
        <dbReference type="ARBA" id="ARBA00022691"/>
    </source>
</evidence>
<dbReference type="Proteomes" id="UP001210865">
    <property type="component" value="Chromosome"/>
</dbReference>
<dbReference type="Pfam" id="PF00398">
    <property type="entry name" value="RrnaAD"/>
    <property type="match status" value="1"/>
</dbReference>
<sequence>MTGFSAEQAANRKRAKAAPGPMAMFFRGFLKHPVMVGSIIPSSKAVINRMLAPVDWANTKLFVEYGPGVGTFTRPILERLAPDATLVAIDTNPDFCEYLKISIPDSRLQIVNGSAVDVNEILEQLGFGQADYACSGLPFSTLPPGIGPAIADATSAALRPGGAFLVYQFNPKVRDIVAPSFKHVDHAFEFWNVPPAQLWWFRND</sequence>
<evidence type="ECO:0000256" key="4">
    <source>
        <dbReference type="ARBA" id="ARBA00022884"/>
    </source>
</evidence>
<name>A0ABY7NLZ5_9SPHN</name>
<accession>A0ABY7NLZ5</accession>
<organism evidence="5 6">
    <name type="scientific">Sphingomonas abietis</name>
    <dbReference type="NCBI Taxonomy" id="3012344"/>
    <lineage>
        <taxon>Bacteria</taxon>
        <taxon>Pseudomonadati</taxon>
        <taxon>Pseudomonadota</taxon>
        <taxon>Alphaproteobacteria</taxon>
        <taxon>Sphingomonadales</taxon>
        <taxon>Sphingomonadaceae</taxon>
        <taxon>Sphingomonas</taxon>
    </lineage>
</organism>
<dbReference type="SUPFAM" id="SSF53335">
    <property type="entry name" value="S-adenosyl-L-methionine-dependent methyltransferases"/>
    <property type="match status" value="1"/>
</dbReference>
<evidence type="ECO:0000313" key="6">
    <source>
        <dbReference type="Proteomes" id="UP001210865"/>
    </source>
</evidence>
<dbReference type="GO" id="GO:0032259">
    <property type="term" value="P:methylation"/>
    <property type="evidence" value="ECO:0007669"/>
    <property type="project" value="UniProtKB-KW"/>
</dbReference>
<dbReference type="InterPro" id="IPR029063">
    <property type="entry name" value="SAM-dependent_MTases_sf"/>
</dbReference>
<keyword evidence="4" id="KW-0694">RNA-binding</keyword>
<keyword evidence="2" id="KW-0808">Transferase</keyword>
<evidence type="ECO:0000256" key="1">
    <source>
        <dbReference type="ARBA" id="ARBA00022603"/>
    </source>
</evidence>
<evidence type="ECO:0000313" key="5">
    <source>
        <dbReference type="EMBL" id="WBO22538.1"/>
    </source>
</evidence>
<keyword evidence="6" id="KW-1185">Reference proteome</keyword>
<keyword evidence="1 5" id="KW-0489">Methyltransferase</keyword>